<accession>A0AAD5TGV9</accession>
<evidence type="ECO:0000256" key="2">
    <source>
        <dbReference type="ARBA" id="ARBA00022857"/>
    </source>
</evidence>
<evidence type="ECO:0000259" key="6">
    <source>
        <dbReference type="Pfam" id="PF08546"/>
    </source>
</evidence>
<evidence type="ECO:0000256" key="3">
    <source>
        <dbReference type="ARBA" id="ARBA00023002"/>
    </source>
</evidence>
<gene>
    <name evidence="7" type="ORF">HDU87_007196</name>
</gene>
<comment type="similarity">
    <text evidence="1">Belongs to the ketopantoate reductase family.</text>
</comment>
<feature type="region of interest" description="Disordered" evidence="4">
    <location>
        <begin position="338"/>
        <end position="357"/>
    </location>
</feature>
<evidence type="ECO:0000313" key="7">
    <source>
        <dbReference type="EMBL" id="KAJ3173983.1"/>
    </source>
</evidence>
<dbReference type="NCBIfam" id="TIGR00745">
    <property type="entry name" value="apbA_panE"/>
    <property type="match status" value="1"/>
</dbReference>
<organism evidence="7 8">
    <name type="scientific">Geranomyces variabilis</name>
    <dbReference type="NCBI Taxonomy" id="109894"/>
    <lineage>
        <taxon>Eukaryota</taxon>
        <taxon>Fungi</taxon>
        <taxon>Fungi incertae sedis</taxon>
        <taxon>Chytridiomycota</taxon>
        <taxon>Chytridiomycota incertae sedis</taxon>
        <taxon>Chytridiomycetes</taxon>
        <taxon>Spizellomycetales</taxon>
        <taxon>Powellomycetaceae</taxon>
        <taxon>Geranomyces</taxon>
    </lineage>
</organism>
<dbReference type="Gene3D" id="3.40.50.720">
    <property type="entry name" value="NAD(P)-binding Rossmann-like Domain"/>
    <property type="match status" value="1"/>
</dbReference>
<sequence>MANSTNILIVGAGAVGAFYGSRLHQPEAGAHVSVVCRSNHAAVAANGFRMQTRAFGEYDFRPAGVFKSCEEAATAAGHFDYVIVATKALPDIDDEPATIAPVVRQATAVVLIQNGWGIEEPFQKRFPHHPVLSAVTVISAAQTQPGVIVQHRWTRISIGSYRSGGGGGGGAAGAESAAADGALDRLIALFHAGGIADAEQWAPAELQRVRWHKLAINAAFNPSAVLSGGRANAEMLNDPTLREHCVGCIEEVFAAGARLFSDEPFPPPHLATADKLVASSLRNAGSKPSMLLDWEAGRAMELEVILGNPIRTAKAQGIDMPRLSTMYAMLKSMAEKRGIQRPRGAPAVAAPSADSNL</sequence>
<dbReference type="InterPro" id="IPR013752">
    <property type="entry name" value="KPA_reductase"/>
</dbReference>
<dbReference type="InterPro" id="IPR013332">
    <property type="entry name" value="KPR_N"/>
</dbReference>
<evidence type="ECO:0008006" key="9">
    <source>
        <dbReference type="Google" id="ProtNLM"/>
    </source>
</evidence>
<keyword evidence="2" id="KW-0521">NADP</keyword>
<dbReference type="AlphaFoldDB" id="A0AAD5TGV9"/>
<dbReference type="FunFam" id="3.40.50.720:FF:000609">
    <property type="entry name" value="2-dehydropantoate 2-reductase"/>
    <property type="match status" value="1"/>
</dbReference>
<feature type="domain" description="Ketopantoate reductase C-terminal" evidence="6">
    <location>
        <begin position="206"/>
        <end position="333"/>
    </location>
</feature>
<dbReference type="FunFam" id="1.10.1040.10:FF:000017">
    <property type="entry name" value="2-dehydropantoate 2-reductase"/>
    <property type="match status" value="1"/>
</dbReference>
<comment type="caution">
    <text evidence="7">The sequence shown here is derived from an EMBL/GenBank/DDBJ whole genome shotgun (WGS) entry which is preliminary data.</text>
</comment>
<dbReference type="GO" id="GO:0015940">
    <property type="term" value="P:pantothenate biosynthetic process"/>
    <property type="evidence" value="ECO:0007669"/>
    <property type="project" value="InterPro"/>
</dbReference>
<proteinExistence type="inferred from homology"/>
<dbReference type="InterPro" id="IPR008927">
    <property type="entry name" value="6-PGluconate_DH-like_C_sf"/>
</dbReference>
<protein>
    <recommendedName>
        <fullName evidence="9">2-dehydropantoate 2-reductase</fullName>
    </recommendedName>
</protein>
<dbReference type="GO" id="GO:0005737">
    <property type="term" value="C:cytoplasm"/>
    <property type="evidence" value="ECO:0007669"/>
    <property type="project" value="TreeGrafter"/>
</dbReference>
<dbReference type="SUPFAM" id="SSF51735">
    <property type="entry name" value="NAD(P)-binding Rossmann-fold domains"/>
    <property type="match status" value="1"/>
</dbReference>
<evidence type="ECO:0000259" key="5">
    <source>
        <dbReference type="Pfam" id="PF02558"/>
    </source>
</evidence>
<dbReference type="InterPro" id="IPR051402">
    <property type="entry name" value="KPR-Related"/>
</dbReference>
<reference evidence="7" key="1">
    <citation type="submission" date="2020-05" db="EMBL/GenBank/DDBJ databases">
        <title>Phylogenomic resolution of chytrid fungi.</title>
        <authorList>
            <person name="Stajich J.E."/>
            <person name="Amses K."/>
            <person name="Simmons R."/>
            <person name="Seto K."/>
            <person name="Myers J."/>
            <person name="Bonds A."/>
            <person name="Quandt C.A."/>
            <person name="Barry K."/>
            <person name="Liu P."/>
            <person name="Grigoriev I."/>
            <person name="Longcore J.E."/>
            <person name="James T.Y."/>
        </authorList>
    </citation>
    <scope>NUCLEOTIDE SEQUENCE</scope>
    <source>
        <strain evidence="7">JEL0379</strain>
    </source>
</reference>
<dbReference type="Gene3D" id="1.10.1040.10">
    <property type="entry name" value="N-(1-d-carboxylethyl)-l-norvaline Dehydrogenase, domain 2"/>
    <property type="match status" value="1"/>
</dbReference>
<dbReference type="InterPro" id="IPR003710">
    <property type="entry name" value="ApbA"/>
</dbReference>
<feature type="domain" description="Ketopantoate reductase N-terminal" evidence="5">
    <location>
        <begin position="7"/>
        <end position="162"/>
    </location>
</feature>
<dbReference type="InterPro" id="IPR013328">
    <property type="entry name" value="6PGD_dom2"/>
</dbReference>
<dbReference type="InterPro" id="IPR036291">
    <property type="entry name" value="NAD(P)-bd_dom_sf"/>
</dbReference>
<dbReference type="PANTHER" id="PTHR21708">
    <property type="entry name" value="PROBABLE 2-DEHYDROPANTOATE 2-REDUCTASE"/>
    <property type="match status" value="1"/>
</dbReference>
<dbReference type="Pfam" id="PF02558">
    <property type="entry name" value="ApbA"/>
    <property type="match status" value="1"/>
</dbReference>
<dbReference type="Proteomes" id="UP001212152">
    <property type="component" value="Unassembled WGS sequence"/>
</dbReference>
<dbReference type="SUPFAM" id="SSF48179">
    <property type="entry name" value="6-phosphogluconate dehydrogenase C-terminal domain-like"/>
    <property type="match status" value="1"/>
</dbReference>
<evidence type="ECO:0000256" key="4">
    <source>
        <dbReference type="SAM" id="MobiDB-lite"/>
    </source>
</evidence>
<keyword evidence="8" id="KW-1185">Reference proteome</keyword>
<evidence type="ECO:0000313" key="8">
    <source>
        <dbReference type="Proteomes" id="UP001212152"/>
    </source>
</evidence>
<keyword evidence="3" id="KW-0560">Oxidoreductase</keyword>
<dbReference type="EMBL" id="JADGJQ010000066">
    <property type="protein sequence ID" value="KAJ3173983.1"/>
    <property type="molecule type" value="Genomic_DNA"/>
</dbReference>
<dbReference type="Pfam" id="PF08546">
    <property type="entry name" value="ApbA_C"/>
    <property type="match status" value="1"/>
</dbReference>
<name>A0AAD5TGV9_9FUNG</name>
<dbReference type="GO" id="GO:0008677">
    <property type="term" value="F:2-dehydropantoate 2-reductase activity"/>
    <property type="evidence" value="ECO:0007669"/>
    <property type="project" value="InterPro"/>
</dbReference>
<dbReference type="PANTHER" id="PTHR21708:SF26">
    <property type="entry name" value="2-DEHYDROPANTOATE 2-REDUCTASE"/>
    <property type="match status" value="1"/>
</dbReference>
<evidence type="ECO:0000256" key="1">
    <source>
        <dbReference type="ARBA" id="ARBA00007870"/>
    </source>
</evidence>